<proteinExistence type="predicted"/>
<feature type="region of interest" description="Disordered" evidence="1">
    <location>
        <begin position="1"/>
        <end position="20"/>
    </location>
</feature>
<keyword evidence="3" id="KW-1185">Reference proteome</keyword>
<dbReference type="EMBL" id="LXQA010027710">
    <property type="protein sequence ID" value="MCH94607.1"/>
    <property type="molecule type" value="Genomic_DNA"/>
</dbReference>
<dbReference type="Proteomes" id="UP000265520">
    <property type="component" value="Unassembled WGS sequence"/>
</dbReference>
<dbReference type="AlphaFoldDB" id="A0A392N481"/>
<protein>
    <submittedName>
        <fullName evidence="2">Uncharacterized protein</fullName>
    </submittedName>
</protein>
<reference evidence="2 3" key="1">
    <citation type="journal article" date="2018" name="Front. Plant Sci.">
        <title>Red Clover (Trifolium pratense) and Zigzag Clover (T. medium) - A Picture of Genomic Similarities and Differences.</title>
        <authorList>
            <person name="Dluhosova J."/>
            <person name="Istvanek J."/>
            <person name="Nedelnik J."/>
            <person name="Repkova J."/>
        </authorList>
    </citation>
    <scope>NUCLEOTIDE SEQUENCE [LARGE SCALE GENOMIC DNA]</scope>
    <source>
        <strain evidence="3">cv. 10/8</strain>
        <tissue evidence="2">Leaf</tissue>
    </source>
</reference>
<name>A0A392N481_9FABA</name>
<evidence type="ECO:0000256" key="1">
    <source>
        <dbReference type="SAM" id="MobiDB-lite"/>
    </source>
</evidence>
<feature type="non-terminal residue" evidence="2">
    <location>
        <position position="1"/>
    </location>
</feature>
<evidence type="ECO:0000313" key="3">
    <source>
        <dbReference type="Proteomes" id="UP000265520"/>
    </source>
</evidence>
<accession>A0A392N481</accession>
<sequence>HFECQMRVASSSEEPVRSPPDGVAISSQRCGLLLNDGMLLVSCRL</sequence>
<organism evidence="2 3">
    <name type="scientific">Trifolium medium</name>
    <dbReference type="NCBI Taxonomy" id="97028"/>
    <lineage>
        <taxon>Eukaryota</taxon>
        <taxon>Viridiplantae</taxon>
        <taxon>Streptophyta</taxon>
        <taxon>Embryophyta</taxon>
        <taxon>Tracheophyta</taxon>
        <taxon>Spermatophyta</taxon>
        <taxon>Magnoliopsida</taxon>
        <taxon>eudicotyledons</taxon>
        <taxon>Gunneridae</taxon>
        <taxon>Pentapetalae</taxon>
        <taxon>rosids</taxon>
        <taxon>fabids</taxon>
        <taxon>Fabales</taxon>
        <taxon>Fabaceae</taxon>
        <taxon>Papilionoideae</taxon>
        <taxon>50 kb inversion clade</taxon>
        <taxon>NPAAA clade</taxon>
        <taxon>Hologalegina</taxon>
        <taxon>IRL clade</taxon>
        <taxon>Trifolieae</taxon>
        <taxon>Trifolium</taxon>
    </lineage>
</organism>
<evidence type="ECO:0000313" key="2">
    <source>
        <dbReference type="EMBL" id="MCH94607.1"/>
    </source>
</evidence>
<comment type="caution">
    <text evidence="2">The sequence shown here is derived from an EMBL/GenBank/DDBJ whole genome shotgun (WGS) entry which is preliminary data.</text>
</comment>